<dbReference type="InterPro" id="IPR024702">
    <property type="entry name" value="Uncharacterised_YmfJ"/>
</dbReference>
<dbReference type="RefSeq" id="WP_390197336.1">
    <property type="nucleotide sequence ID" value="NZ_JBHSDV010000001.1"/>
</dbReference>
<accession>A0ABV8VU81</accession>
<name>A0ABV8VU81_9BACI</name>
<dbReference type="InterPro" id="IPR021637">
    <property type="entry name" value="DUF3243"/>
</dbReference>
<evidence type="ECO:0000313" key="1">
    <source>
        <dbReference type="EMBL" id="MFC4387462.1"/>
    </source>
</evidence>
<comment type="caution">
    <text evidence="1">The sequence shown here is derived from an EMBL/GenBank/DDBJ whole genome shotgun (WGS) entry which is preliminary data.</text>
</comment>
<dbReference type="InterPro" id="IPR038292">
    <property type="entry name" value="YmfJ/YflH_sf"/>
</dbReference>
<protein>
    <submittedName>
        <fullName evidence="1">DUF3243 domain-containing protein</fullName>
    </submittedName>
</protein>
<reference evidence="2" key="1">
    <citation type="journal article" date="2019" name="Int. J. Syst. Evol. Microbiol.">
        <title>The Global Catalogue of Microorganisms (GCM) 10K type strain sequencing project: providing services to taxonomists for standard genome sequencing and annotation.</title>
        <authorList>
            <consortium name="The Broad Institute Genomics Platform"/>
            <consortium name="The Broad Institute Genome Sequencing Center for Infectious Disease"/>
            <person name="Wu L."/>
            <person name="Ma J."/>
        </authorList>
    </citation>
    <scope>NUCLEOTIDE SEQUENCE [LARGE SCALE GENOMIC DNA]</scope>
    <source>
        <strain evidence="2">KACC 14058</strain>
    </source>
</reference>
<dbReference type="EMBL" id="JBHSDV010000001">
    <property type="protein sequence ID" value="MFC4387462.1"/>
    <property type="molecule type" value="Genomic_DNA"/>
</dbReference>
<evidence type="ECO:0000313" key="2">
    <source>
        <dbReference type="Proteomes" id="UP001595880"/>
    </source>
</evidence>
<proteinExistence type="predicted"/>
<organism evidence="1 2">
    <name type="scientific">Gracilibacillus marinus</name>
    <dbReference type="NCBI Taxonomy" id="630535"/>
    <lineage>
        <taxon>Bacteria</taxon>
        <taxon>Bacillati</taxon>
        <taxon>Bacillota</taxon>
        <taxon>Bacilli</taxon>
        <taxon>Bacillales</taxon>
        <taxon>Bacillaceae</taxon>
        <taxon>Gracilibacillus</taxon>
    </lineage>
</organism>
<dbReference type="PIRSF" id="PIRSF004764">
    <property type="entry name" value="YmfJ"/>
    <property type="match status" value="1"/>
</dbReference>
<dbReference type="Proteomes" id="UP001595880">
    <property type="component" value="Unassembled WGS sequence"/>
</dbReference>
<sequence>MSVLDNFESWKDFLGDRLHEAQGNGMSNKAISELAFDIGNYLSTEVQAKNDHEQILRDLWNAADEKEQHAIANIMVKLVQNEGSK</sequence>
<gene>
    <name evidence="1" type="ORF">ACFOZ1_06505</name>
</gene>
<dbReference type="Gene3D" id="1.10.760.20">
    <property type="entry name" value="Protein of unknown function DUF3243"/>
    <property type="match status" value="1"/>
</dbReference>
<dbReference type="Pfam" id="PF11588">
    <property type="entry name" value="DUF3243"/>
    <property type="match status" value="1"/>
</dbReference>
<keyword evidence="2" id="KW-1185">Reference proteome</keyword>